<feature type="transmembrane region" description="Helical" evidence="2">
    <location>
        <begin position="152"/>
        <end position="177"/>
    </location>
</feature>
<dbReference type="Proteomes" id="UP000785783">
    <property type="component" value="Unassembled WGS sequence"/>
</dbReference>
<feature type="transmembrane region" description="Helical" evidence="2">
    <location>
        <begin position="394"/>
        <end position="414"/>
    </location>
</feature>
<keyword evidence="2" id="KW-0812">Transmembrane</keyword>
<gene>
    <name evidence="3" type="ORF">ISQ19_02610</name>
</gene>
<feature type="transmembrane region" description="Helical" evidence="2">
    <location>
        <begin position="42"/>
        <end position="61"/>
    </location>
</feature>
<organism evidence="3 4">
    <name type="scientific">PS1 clade bacterium</name>
    <dbReference type="NCBI Taxonomy" id="2175152"/>
    <lineage>
        <taxon>Bacteria</taxon>
        <taxon>Pseudomonadati</taxon>
        <taxon>Pseudomonadota</taxon>
        <taxon>Alphaproteobacteria</taxon>
        <taxon>PS1 clade</taxon>
    </lineage>
</organism>
<comment type="caution">
    <text evidence="3">The sequence shown here is derived from an EMBL/GenBank/DDBJ whole genome shotgun (WGS) entry which is preliminary data.</text>
</comment>
<feature type="transmembrane region" description="Helical" evidence="2">
    <location>
        <begin position="434"/>
        <end position="452"/>
    </location>
</feature>
<protein>
    <submittedName>
        <fullName evidence="3">MFS transporter</fullName>
    </submittedName>
</protein>
<proteinExistence type="inferred from homology"/>
<dbReference type="GO" id="GO:0008643">
    <property type="term" value="P:carbohydrate transport"/>
    <property type="evidence" value="ECO:0007669"/>
    <property type="project" value="InterPro"/>
</dbReference>
<dbReference type="Pfam" id="PF13347">
    <property type="entry name" value="MFS_2"/>
    <property type="match status" value="1"/>
</dbReference>
<evidence type="ECO:0000313" key="3">
    <source>
        <dbReference type="EMBL" id="MBL6761569.1"/>
    </source>
</evidence>
<dbReference type="GO" id="GO:0015293">
    <property type="term" value="F:symporter activity"/>
    <property type="evidence" value="ECO:0007669"/>
    <property type="project" value="InterPro"/>
</dbReference>
<dbReference type="SUPFAM" id="SSF103473">
    <property type="entry name" value="MFS general substrate transporter"/>
    <property type="match status" value="1"/>
</dbReference>
<evidence type="ECO:0000313" key="4">
    <source>
        <dbReference type="Proteomes" id="UP000785783"/>
    </source>
</evidence>
<dbReference type="Gene3D" id="1.20.1250.20">
    <property type="entry name" value="MFS general substrate transporter like domains"/>
    <property type="match status" value="2"/>
</dbReference>
<feature type="transmembrane region" description="Helical" evidence="2">
    <location>
        <begin position="311"/>
        <end position="332"/>
    </location>
</feature>
<dbReference type="AlphaFoldDB" id="A0A937HD23"/>
<sequence>MSSFKLDNSIKFYYGLGAAPYGIKDNGFSYFLLIFYSQVLGLSPVLASLALTVAIIVDAVTDPLIGYVSDNWRSKWGRRHPFMYWSIIPICVSYGLMWNPPEAVLATQGTMFAFLVVMAVSIRIFLTFFEVPNTALISELTTDYDQRTGLMGLRFMFGWLGGIGMAFLGYSVFFQAADGSNGILQAEGYAHYGVAAACLMFVGMLASSLGTHKTIPHLHVPPHKDILSPRQIIGEVLDVMKNRNFMALFLASIFFGTASGFTAALSIYFSTFFWGLVPSQLAILTMLQAVAAICAVPLARRLSERFDKRRAALGSFLFILVWGPTMLIGRLLDIVPENGDPMLFPMLLAHNFTNLLAAIVFFIMFGSMMADVVEDSAVDTARRSEGIVFAARGFAGKMVTGLGIMMAGAVLSIIDLPRNAKPEDVDPDQLVDLVLFAAPLEAVFYIAAFFVFRRYRISRGKHNQNVEAVAGL</sequence>
<dbReference type="EMBL" id="JADHOK010000019">
    <property type="protein sequence ID" value="MBL6761569.1"/>
    <property type="molecule type" value="Genomic_DNA"/>
</dbReference>
<feature type="transmembrane region" description="Helical" evidence="2">
    <location>
        <begin position="111"/>
        <end position="131"/>
    </location>
</feature>
<feature type="transmembrane region" description="Helical" evidence="2">
    <location>
        <begin position="82"/>
        <end position="99"/>
    </location>
</feature>
<dbReference type="GO" id="GO:0005886">
    <property type="term" value="C:plasma membrane"/>
    <property type="evidence" value="ECO:0007669"/>
    <property type="project" value="TreeGrafter"/>
</dbReference>
<reference evidence="3" key="1">
    <citation type="submission" date="2020-10" db="EMBL/GenBank/DDBJ databases">
        <title>Microbiome of the Black Sea water column analyzed by genome centric metagenomics.</title>
        <authorList>
            <person name="Cabello-Yeves P.J."/>
            <person name="Callieri C."/>
            <person name="Picazo A."/>
            <person name="Mehrshad M."/>
            <person name="Haro-Moreno J.M."/>
            <person name="Roda-Garcia J."/>
            <person name="Dzembekova N."/>
            <person name="Slabakova V."/>
            <person name="Slabakova N."/>
            <person name="Moncheva S."/>
            <person name="Rodriguez-Valera F."/>
        </authorList>
    </citation>
    <scope>NUCLEOTIDE SEQUENCE</scope>
    <source>
        <strain evidence="3">BS307-5m-G5</strain>
    </source>
</reference>
<evidence type="ECO:0000256" key="2">
    <source>
        <dbReference type="SAM" id="Phobius"/>
    </source>
</evidence>
<name>A0A937HD23_9PROT</name>
<feature type="transmembrane region" description="Helical" evidence="2">
    <location>
        <begin position="281"/>
        <end position="299"/>
    </location>
</feature>
<feature type="transmembrane region" description="Helical" evidence="2">
    <location>
        <begin position="247"/>
        <end position="269"/>
    </location>
</feature>
<keyword evidence="2" id="KW-0472">Membrane</keyword>
<accession>A0A937HD23</accession>
<feature type="transmembrane region" description="Helical" evidence="2">
    <location>
        <begin position="189"/>
        <end position="209"/>
    </location>
</feature>
<feature type="transmembrane region" description="Helical" evidence="2">
    <location>
        <begin position="12"/>
        <end position="36"/>
    </location>
</feature>
<evidence type="ECO:0000256" key="1">
    <source>
        <dbReference type="ARBA" id="ARBA00009617"/>
    </source>
</evidence>
<dbReference type="PANTHER" id="PTHR11328:SF24">
    <property type="entry name" value="MAJOR FACILITATOR SUPERFAMILY (MFS) PROFILE DOMAIN-CONTAINING PROTEIN"/>
    <property type="match status" value="1"/>
</dbReference>
<comment type="similarity">
    <text evidence="1">Belongs to the sodium:galactoside symporter (TC 2.A.2) family.</text>
</comment>
<dbReference type="InterPro" id="IPR036259">
    <property type="entry name" value="MFS_trans_sf"/>
</dbReference>
<dbReference type="InterPro" id="IPR039672">
    <property type="entry name" value="MFS_2"/>
</dbReference>
<dbReference type="PANTHER" id="PTHR11328">
    <property type="entry name" value="MAJOR FACILITATOR SUPERFAMILY DOMAIN-CONTAINING PROTEIN"/>
    <property type="match status" value="1"/>
</dbReference>
<feature type="transmembrane region" description="Helical" evidence="2">
    <location>
        <begin position="352"/>
        <end position="373"/>
    </location>
</feature>
<keyword evidence="2" id="KW-1133">Transmembrane helix</keyword>